<dbReference type="InterPro" id="IPR000195">
    <property type="entry name" value="Rab-GAP-TBC_dom"/>
</dbReference>
<dbReference type="Gene3D" id="1.20.58.900">
    <property type="match status" value="1"/>
</dbReference>
<dbReference type="CDD" id="cd15784">
    <property type="entry name" value="PH_RUTBC"/>
    <property type="match status" value="1"/>
</dbReference>
<dbReference type="Pfam" id="PF02759">
    <property type="entry name" value="RUN"/>
    <property type="match status" value="1"/>
</dbReference>
<dbReference type="InterPro" id="IPR021935">
    <property type="entry name" value="SGSM1/2_RBD"/>
</dbReference>
<dbReference type="GO" id="GO:0031410">
    <property type="term" value="C:cytoplasmic vesicle"/>
    <property type="evidence" value="ECO:0007669"/>
    <property type="project" value="UniProtKB-ARBA"/>
</dbReference>
<keyword evidence="1" id="KW-0343">GTPase activation</keyword>
<protein>
    <recommendedName>
        <fullName evidence="8">Rab-GAP TBC domain-containing protein</fullName>
    </recommendedName>
</protein>
<dbReference type="Pfam" id="PF12068">
    <property type="entry name" value="PH_RBD"/>
    <property type="match status" value="1"/>
</dbReference>
<feature type="domain" description="RUN" evidence="5">
    <location>
        <begin position="58"/>
        <end position="225"/>
    </location>
</feature>
<dbReference type="PANTHER" id="PTHR22957:SF502">
    <property type="entry name" value="SMALL G PROTEIN SIGNALING MODULATOR 2-RELATED"/>
    <property type="match status" value="1"/>
</dbReference>
<dbReference type="Proteomes" id="UP000092445">
    <property type="component" value="Unassembled WGS sequence"/>
</dbReference>
<feature type="compositionally biased region" description="Acidic residues" evidence="3">
    <location>
        <begin position="871"/>
        <end position="881"/>
    </location>
</feature>
<keyword evidence="7" id="KW-1185">Reference proteome</keyword>
<comment type="similarity">
    <text evidence="2">Belongs to the RUTBC family.</text>
</comment>
<dbReference type="PROSITE" id="PS50086">
    <property type="entry name" value="TBC_RABGAP"/>
    <property type="match status" value="1"/>
</dbReference>
<dbReference type="PROSITE" id="PS50826">
    <property type="entry name" value="RUN"/>
    <property type="match status" value="1"/>
</dbReference>
<feature type="region of interest" description="Disordered" evidence="3">
    <location>
        <begin position="870"/>
        <end position="892"/>
    </location>
</feature>
<dbReference type="EnsemblMetazoa" id="GPAI034336-RA">
    <property type="protein sequence ID" value="GPAI034336-PA"/>
    <property type="gene ID" value="GPAI034336"/>
</dbReference>
<dbReference type="SMART" id="SM00593">
    <property type="entry name" value="RUN"/>
    <property type="match status" value="1"/>
</dbReference>
<dbReference type="VEuPathDB" id="VectorBase:GPAI034336"/>
<dbReference type="Gene3D" id="1.10.8.270">
    <property type="entry name" value="putative rabgap domain of human tbc1 domain family member 14 like domains"/>
    <property type="match status" value="1"/>
</dbReference>
<reference evidence="6" key="2">
    <citation type="submission" date="2020-05" db="UniProtKB">
        <authorList>
            <consortium name="EnsemblMetazoa"/>
        </authorList>
    </citation>
    <scope>IDENTIFICATION</scope>
    <source>
        <strain evidence="6">IAEA</strain>
    </source>
</reference>
<evidence type="ECO:0000256" key="3">
    <source>
        <dbReference type="SAM" id="MobiDB-lite"/>
    </source>
</evidence>
<dbReference type="PANTHER" id="PTHR22957">
    <property type="entry name" value="TBC1 DOMAIN FAMILY MEMBER GTPASE-ACTIVATING PROTEIN"/>
    <property type="match status" value="1"/>
</dbReference>
<dbReference type="AlphaFoldDB" id="A0A1B0A4L7"/>
<name>A0A1B0A4L7_GLOPL</name>
<dbReference type="InterPro" id="IPR004012">
    <property type="entry name" value="Run_dom"/>
</dbReference>
<dbReference type="Gene3D" id="2.30.29.230">
    <property type="match status" value="1"/>
</dbReference>
<dbReference type="InterPro" id="IPR035969">
    <property type="entry name" value="Rab-GAP_TBC_sf"/>
</dbReference>
<dbReference type="FunFam" id="1.10.8.270:FF:000064">
    <property type="entry name" value="Small G protein-signaling modulator 1b"/>
    <property type="match status" value="1"/>
</dbReference>
<evidence type="ECO:0000313" key="6">
    <source>
        <dbReference type="EnsemblMetazoa" id="GPAI034336-PA"/>
    </source>
</evidence>
<dbReference type="CDD" id="cd17687">
    <property type="entry name" value="RUN_SGSM1_like"/>
    <property type="match status" value="1"/>
</dbReference>
<feature type="compositionally biased region" description="Low complexity" evidence="3">
    <location>
        <begin position="142"/>
        <end position="155"/>
    </location>
</feature>
<dbReference type="Gene3D" id="1.10.472.80">
    <property type="entry name" value="Ypt/Rab-GAP domain of gyp1p, domain 3"/>
    <property type="match status" value="1"/>
</dbReference>
<reference evidence="7" key="1">
    <citation type="submission" date="2014-03" db="EMBL/GenBank/DDBJ databases">
        <authorList>
            <person name="Aksoy S."/>
            <person name="Warren W."/>
            <person name="Wilson R.K."/>
        </authorList>
    </citation>
    <scope>NUCLEOTIDE SEQUENCE [LARGE SCALE GENOMIC DNA]</scope>
    <source>
        <strain evidence="7">IAEA</strain>
    </source>
</reference>
<evidence type="ECO:0000259" key="5">
    <source>
        <dbReference type="PROSITE" id="PS50826"/>
    </source>
</evidence>
<dbReference type="STRING" id="7398.A0A1B0A4L7"/>
<evidence type="ECO:0000313" key="7">
    <source>
        <dbReference type="Proteomes" id="UP000092445"/>
    </source>
</evidence>
<dbReference type="SUPFAM" id="SSF47923">
    <property type="entry name" value="Ypt/Rab-GAP domain of gyp1p"/>
    <property type="match status" value="2"/>
</dbReference>
<sequence>MFFHIHILLVSSLKLNFDVLQRFQSSNCSAELQERLLAGVKKEVKQLMEEAVTRKYVYEESSTVTQLCAAVEACLSQGLKRRVLGLFKTSSTTALLHKIAKYCPEAEYISKIVQALENNDPSKRSSSSSESFNRPPLLKKNSSTSISSTMSSSCSSSSLMSMKYLWIRLALYEKRLVMIVEYLVANASSYYEKDSLMADTDYGCMLSSLLAGLSALEFTKAKRANYCCTDPHVDGLVQRHRISEGRRSSLASPRPPIINFKRSLNTGADEASARTFKSLASCSVAKDYVESLHQNSRAILLYGKNNVQVLPKDCKEHMMGYVSLHRHIQSLTIEWTPNQLMDNHQDADIDLDKERYWAYALNINVDDIVYVHCHQNKCADSGGTIILVSHDGLQCPPIIFPEGGHIQHFLSCLETGLLPNGQLDPPLWSQRGLGKFISWPKCVRKRILPSVIESFDDGPEDYVFRIVSKSKHEEFVATHLVLDFVRSAPRRAQLNSSSTTGSSNCSSKSISIDQYSVESPMSFNHQNASIEMVCSTMRRQIISRAFYGWLAYCRHLSTVRTHLSGLVHQRITPEIKLDEDGLTLEKWKQMNLKNGVVDNATEVFRLVYYGGVTPELRKDVWPYLLGHYGFGTSLEQRQQQDETCRHFYETVMSEWLAVEAIVQQKEKEKTARAVAKLSSEGNSAQKKTVKTVRDLNIGDLENEIFVDISDLPNPEDLGCEVEEQQQQQERQRQQRQSLLLSQNEILPAACNDYLTVETISRAMKTSTDSGHVEEELNVELEEEDGKHTKLINEKNINKYREENFFKSFDELSYVNVGTKSTPSISSYDIVSNGYQIVKNALPMQMVANEYTDNKKVVSPEYLSADDMPQQLEEDEDSDNDSDGNGGEKKESIELTELVVKRQADVIITKPSMDILQWERSSTEESKRMASLFQPDITRIDLLQEPESPCISSGSSNARVYSSELLEKFGLNLHRIEKDVQRCDRSYWYFANENLDKLRNIISTYVWEHLDVGYMQGMCDLVAPLLVIFDDECLAYSCFCKLMERMVENFPSGDAMDLHFVNMRSLIQILDPEMYDMMNSNGDYTHFYFCYRWFLLDFKRELVYDDVFSTWEIIWAAKHVASSHFVLFLALALLETYRDIILSNSMDFTDVIKFFNEMAERHNAAEVLQLARNLVLQLQIIIENK</sequence>
<dbReference type="InterPro" id="IPR037745">
    <property type="entry name" value="SGSM1/2"/>
</dbReference>
<dbReference type="FunFam" id="1.10.472.80:FF:000004">
    <property type="entry name" value="Small G protein signaling modulator 1"/>
    <property type="match status" value="1"/>
</dbReference>
<proteinExistence type="inferred from homology"/>
<feature type="domain" description="Rab-GAP TBC" evidence="4">
    <location>
        <begin position="611"/>
        <end position="1117"/>
    </location>
</feature>
<dbReference type="Pfam" id="PF00566">
    <property type="entry name" value="RabGAP-TBC"/>
    <property type="match status" value="1"/>
</dbReference>
<evidence type="ECO:0008006" key="8">
    <source>
        <dbReference type="Google" id="ProtNLM"/>
    </source>
</evidence>
<organism evidence="6 7">
    <name type="scientific">Glossina pallidipes</name>
    <name type="common">Tsetse fly</name>
    <dbReference type="NCBI Taxonomy" id="7398"/>
    <lineage>
        <taxon>Eukaryota</taxon>
        <taxon>Metazoa</taxon>
        <taxon>Ecdysozoa</taxon>
        <taxon>Arthropoda</taxon>
        <taxon>Hexapoda</taxon>
        <taxon>Insecta</taxon>
        <taxon>Pterygota</taxon>
        <taxon>Neoptera</taxon>
        <taxon>Endopterygota</taxon>
        <taxon>Diptera</taxon>
        <taxon>Brachycera</taxon>
        <taxon>Muscomorpha</taxon>
        <taxon>Hippoboscoidea</taxon>
        <taxon>Glossinidae</taxon>
        <taxon>Glossina</taxon>
    </lineage>
</organism>
<dbReference type="SMART" id="SM00164">
    <property type="entry name" value="TBC"/>
    <property type="match status" value="1"/>
</dbReference>
<evidence type="ECO:0000256" key="2">
    <source>
        <dbReference type="ARBA" id="ARBA00034124"/>
    </source>
</evidence>
<dbReference type="InterPro" id="IPR037213">
    <property type="entry name" value="Run_dom_sf"/>
</dbReference>
<dbReference type="GO" id="GO:0005096">
    <property type="term" value="F:GTPase activator activity"/>
    <property type="evidence" value="ECO:0007669"/>
    <property type="project" value="UniProtKB-KW"/>
</dbReference>
<dbReference type="SUPFAM" id="SSF140741">
    <property type="entry name" value="RUN domain-like"/>
    <property type="match status" value="1"/>
</dbReference>
<dbReference type="FunFam" id="2.30.29.230:FF:000003">
    <property type="entry name" value="Uncharacterized protein, isoform C"/>
    <property type="match status" value="1"/>
</dbReference>
<evidence type="ECO:0000259" key="4">
    <source>
        <dbReference type="PROSITE" id="PS50086"/>
    </source>
</evidence>
<accession>A0A1B0A4L7</accession>
<feature type="region of interest" description="Disordered" evidence="3">
    <location>
        <begin position="120"/>
        <end position="155"/>
    </location>
</feature>
<evidence type="ECO:0000256" key="1">
    <source>
        <dbReference type="ARBA" id="ARBA00022468"/>
    </source>
</evidence>